<dbReference type="SUPFAM" id="SSF53098">
    <property type="entry name" value="Ribonuclease H-like"/>
    <property type="match status" value="1"/>
</dbReference>
<evidence type="ECO:0000313" key="2">
    <source>
        <dbReference type="Proteomes" id="UP001652660"/>
    </source>
</evidence>
<dbReference type="PROSITE" id="PS50994">
    <property type="entry name" value="INTEGRASE"/>
    <property type="match status" value="1"/>
</dbReference>
<dbReference type="Gene3D" id="3.30.420.10">
    <property type="entry name" value="Ribonuclease H-like superfamily/Ribonuclease H"/>
    <property type="match status" value="1"/>
</dbReference>
<dbReference type="RefSeq" id="XP_071929039.1">
    <property type="nucleotide sequence ID" value="XM_072072938.1"/>
</dbReference>
<name>A0ABM4WB80_COFAR</name>
<keyword evidence="2" id="KW-1185">Reference proteome</keyword>
<dbReference type="Gene3D" id="3.30.70.270">
    <property type="match status" value="1"/>
</dbReference>
<dbReference type="InterPro" id="IPR001584">
    <property type="entry name" value="Integrase_cat-core"/>
</dbReference>
<protein>
    <recommendedName>
        <fullName evidence="1">Integrase catalytic domain-containing protein</fullName>
    </recommendedName>
</protein>
<dbReference type="Proteomes" id="UP001652660">
    <property type="component" value="Chromosome 11e"/>
</dbReference>
<dbReference type="SUPFAM" id="SSF56672">
    <property type="entry name" value="DNA/RNA polymerases"/>
    <property type="match status" value="1"/>
</dbReference>
<dbReference type="InterPro" id="IPR050951">
    <property type="entry name" value="Retrovirus_Pol_polyprotein"/>
</dbReference>
<dbReference type="InterPro" id="IPR043502">
    <property type="entry name" value="DNA/RNA_pol_sf"/>
</dbReference>
<sequence>MAMTSKNDEEEGIELVPQEVVELLLEYEDVFQLPNSLPPSRSVDHAIPLKPGAQPFKLKPYRYPHCHNEEIEKQVAEMLHKGITKHNNSPFASPVLLVKENEGTWRFCVDYRKLNEITIKDRFPIPNELLDELAGFIFKTKLDLTAGYHQIRVKPQDTFKTCFQTHYAFWAYKCSSYIPVINEPTPVLQLPNFKKAFIIETDASERGIGAPIPVPKQTWSHISMDFIEKLPRSQGYDTILVVIDKLTKFGHFIMLTHPFTAKNVAQVFLDNIYKIHGLPESIIIDRDRVFTSGFWKELFRMVGTKLHYSSFYHSQSDGQSERLNQCLENYLRCMTGEFPSQWSKWLSLVERSYNSTYQSSLTLTPFEALFGYKPVPLPLGPYFDSMVLAATNMVQEISRISSSIKEHLAKAQQRMKHYADQHRIERSFAVGDWVFLKLQPYRQQTVAVRKCLKLSARHKIATCVPCIFVKEEIGTIAEQFTQATRVG</sequence>
<dbReference type="PANTHER" id="PTHR37984">
    <property type="entry name" value="PROTEIN CBG26694"/>
    <property type="match status" value="1"/>
</dbReference>
<reference evidence="3" key="1">
    <citation type="submission" date="2025-08" db="UniProtKB">
        <authorList>
            <consortium name="RefSeq"/>
        </authorList>
    </citation>
    <scope>IDENTIFICATION</scope>
    <source>
        <tissue evidence="3">Leaves</tissue>
    </source>
</reference>
<dbReference type="InterPro" id="IPR043128">
    <property type="entry name" value="Rev_trsase/Diguanyl_cyclase"/>
</dbReference>
<dbReference type="InterPro" id="IPR036397">
    <property type="entry name" value="RNaseH_sf"/>
</dbReference>
<dbReference type="Gene3D" id="3.10.10.10">
    <property type="entry name" value="HIV Type 1 Reverse Transcriptase, subunit A, domain 1"/>
    <property type="match status" value="1"/>
</dbReference>
<dbReference type="PANTHER" id="PTHR37984:SF5">
    <property type="entry name" value="PROTEIN NYNRIN-LIKE"/>
    <property type="match status" value="1"/>
</dbReference>
<dbReference type="GeneID" id="140021647"/>
<accession>A0ABM4WB80</accession>
<proteinExistence type="predicted"/>
<evidence type="ECO:0000259" key="1">
    <source>
        <dbReference type="PROSITE" id="PS50994"/>
    </source>
</evidence>
<dbReference type="CDD" id="cd01647">
    <property type="entry name" value="RT_LTR"/>
    <property type="match status" value="1"/>
</dbReference>
<organism evidence="2 3">
    <name type="scientific">Coffea arabica</name>
    <name type="common">Arabian coffee</name>
    <dbReference type="NCBI Taxonomy" id="13443"/>
    <lineage>
        <taxon>Eukaryota</taxon>
        <taxon>Viridiplantae</taxon>
        <taxon>Streptophyta</taxon>
        <taxon>Embryophyta</taxon>
        <taxon>Tracheophyta</taxon>
        <taxon>Spermatophyta</taxon>
        <taxon>Magnoliopsida</taxon>
        <taxon>eudicotyledons</taxon>
        <taxon>Gunneridae</taxon>
        <taxon>Pentapetalae</taxon>
        <taxon>asterids</taxon>
        <taxon>lamiids</taxon>
        <taxon>Gentianales</taxon>
        <taxon>Rubiaceae</taxon>
        <taxon>Ixoroideae</taxon>
        <taxon>Gardenieae complex</taxon>
        <taxon>Bertiereae - Coffeeae clade</taxon>
        <taxon>Coffeeae</taxon>
        <taxon>Coffea</taxon>
    </lineage>
</organism>
<feature type="domain" description="Integrase catalytic" evidence="1">
    <location>
        <begin position="211"/>
        <end position="373"/>
    </location>
</feature>
<evidence type="ECO:0000313" key="3">
    <source>
        <dbReference type="RefSeq" id="XP_071929039.1"/>
    </source>
</evidence>
<dbReference type="InterPro" id="IPR012337">
    <property type="entry name" value="RNaseH-like_sf"/>
</dbReference>
<gene>
    <name evidence="3" type="primary">LOC140021647</name>
</gene>